<reference evidence="1 2" key="1">
    <citation type="journal article" date="2019" name="Nat. Ecol. Evol.">
        <title>Megaphylogeny resolves global patterns of mushroom evolution.</title>
        <authorList>
            <person name="Varga T."/>
            <person name="Krizsan K."/>
            <person name="Foldi C."/>
            <person name="Dima B."/>
            <person name="Sanchez-Garcia M."/>
            <person name="Sanchez-Ramirez S."/>
            <person name="Szollosi G.J."/>
            <person name="Szarkandi J.G."/>
            <person name="Papp V."/>
            <person name="Albert L."/>
            <person name="Andreopoulos W."/>
            <person name="Angelini C."/>
            <person name="Antonin V."/>
            <person name="Barry K.W."/>
            <person name="Bougher N.L."/>
            <person name="Buchanan P."/>
            <person name="Buyck B."/>
            <person name="Bense V."/>
            <person name="Catcheside P."/>
            <person name="Chovatia M."/>
            <person name="Cooper J."/>
            <person name="Damon W."/>
            <person name="Desjardin D."/>
            <person name="Finy P."/>
            <person name="Geml J."/>
            <person name="Haridas S."/>
            <person name="Hughes K."/>
            <person name="Justo A."/>
            <person name="Karasinski D."/>
            <person name="Kautmanova I."/>
            <person name="Kiss B."/>
            <person name="Kocsube S."/>
            <person name="Kotiranta H."/>
            <person name="LaButti K.M."/>
            <person name="Lechner B.E."/>
            <person name="Liimatainen K."/>
            <person name="Lipzen A."/>
            <person name="Lukacs Z."/>
            <person name="Mihaltcheva S."/>
            <person name="Morgado L.N."/>
            <person name="Niskanen T."/>
            <person name="Noordeloos M.E."/>
            <person name="Ohm R.A."/>
            <person name="Ortiz-Santana B."/>
            <person name="Ovrebo C."/>
            <person name="Racz N."/>
            <person name="Riley R."/>
            <person name="Savchenko A."/>
            <person name="Shiryaev A."/>
            <person name="Soop K."/>
            <person name="Spirin V."/>
            <person name="Szebenyi C."/>
            <person name="Tomsovsky M."/>
            <person name="Tulloss R.E."/>
            <person name="Uehling J."/>
            <person name="Grigoriev I.V."/>
            <person name="Vagvolgyi C."/>
            <person name="Papp T."/>
            <person name="Martin F.M."/>
            <person name="Miettinen O."/>
            <person name="Hibbett D.S."/>
            <person name="Nagy L.G."/>
        </authorList>
    </citation>
    <scope>NUCLEOTIDE SEQUENCE [LARGE SCALE GENOMIC DNA]</scope>
    <source>
        <strain evidence="1 2">NL-1719</strain>
    </source>
</reference>
<evidence type="ECO:0000313" key="1">
    <source>
        <dbReference type="EMBL" id="TFK63165.1"/>
    </source>
</evidence>
<proteinExistence type="predicted"/>
<protein>
    <submittedName>
        <fullName evidence="1">Uncharacterized protein</fullName>
    </submittedName>
</protein>
<accession>A0ACD3ABX1</accession>
<evidence type="ECO:0000313" key="2">
    <source>
        <dbReference type="Proteomes" id="UP000308600"/>
    </source>
</evidence>
<dbReference type="Proteomes" id="UP000308600">
    <property type="component" value="Unassembled WGS sequence"/>
</dbReference>
<sequence>MGVSGSSSTSVPLYMPDFGDENLVQCANSNGFQCPPSGDDGGGGGDETIMSMMFTATASFERDYDSGAGTGGVDITCALASFIVTMVDIEEKGYDGVLALAGHALHSACALASFIVTVVDVEEMGYDGTCLVFSVRIGVVHCDEDWRLGGVGHAHRMMSTSLPKGRKCLRDGRKEERSLLGIWLEGRGLNTPEEGFGCILALDGKP</sequence>
<name>A0ACD3ABX1_9AGAR</name>
<organism evidence="1 2">
    <name type="scientific">Pluteus cervinus</name>
    <dbReference type="NCBI Taxonomy" id="181527"/>
    <lineage>
        <taxon>Eukaryota</taxon>
        <taxon>Fungi</taxon>
        <taxon>Dikarya</taxon>
        <taxon>Basidiomycota</taxon>
        <taxon>Agaricomycotina</taxon>
        <taxon>Agaricomycetes</taxon>
        <taxon>Agaricomycetidae</taxon>
        <taxon>Agaricales</taxon>
        <taxon>Pluteineae</taxon>
        <taxon>Pluteaceae</taxon>
        <taxon>Pluteus</taxon>
    </lineage>
</organism>
<dbReference type="EMBL" id="ML208536">
    <property type="protein sequence ID" value="TFK63165.1"/>
    <property type="molecule type" value="Genomic_DNA"/>
</dbReference>
<keyword evidence="2" id="KW-1185">Reference proteome</keyword>
<gene>
    <name evidence="1" type="ORF">BDN72DRAFT_847879</name>
</gene>